<dbReference type="Proteomes" id="UP000299102">
    <property type="component" value="Unassembled WGS sequence"/>
</dbReference>
<sequence length="75" mass="7972">MGGNQQVVSAAHAFAADASPPRHRAYGTLSLNFILRDVHDICVTGGRCGAARGGRGGEYFYPPDNSWGTLLIHDT</sequence>
<gene>
    <name evidence="1" type="ORF">EVAR_24378_1</name>
</gene>
<accession>A0A4C1YDC8</accession>
<name>A0A4C1YDC8_EUMVA</name>
<comment type="caution">
    <text evidence="1">The sequence shown here is derived from an EMBL/GenBank/DDBJ whole genome shotgun (WGS) entry which is preliminary data.</text>
</comment>
<organism evidence="1 2">
    <name type="scientific">Eumeta variegata</name>
    <name type="common">Bagworm moth</name>
    <name type="synonym">Eumeta japonica</name>
    <dbReference type="NCBI Taxonomy" id="151549"/>
    <lineage>
        <taxon>Eukaryota</taxon>
        <taxon>Metazoa</taxon>
        <taxon>Ecdysozoa</taxon>
        <taxon>Arthropoda</taxon>
        <taxon>Hexapoda</taxon>
        <taxon>Insecta</taxon>
        <taxon>Pterygota</taxon>
        <taxon>Neoptera</taxon>
        <taxon>Endopterygota</taxon>
        <taxon>Lepidoptera</taxon>
        <taxon>Glossata</taxon>
        <taxon>Ditrysia</taxon>
        <taxon>Tineoidea</taxon>
        <taxon>Psychidae</taxon>
        <taxon>Oiketicinae</taxon>
        <taxon>Eumeta</taxon>
    </lineage>
</organism>
<dbReference type="EMBL" id="BGZK01001146">
    <property type="protein sequence ID" value="GBP72467.1"/>
    <property type="molecule type" value="Genomic_DNA"/>
</dbReference>
<dbReference type="AlphaFoldDB" id="A0A4C1YDC8"/>
<protein>
    <submittedName>
        <fullName evidence="1">Uncharacterized protein</fullName>
    </submittedName>
</protein>
<evidence type="ECO:0000313" key="2">
    <source>
        <dbReference type="Proteomes" id="UP000299102"/>
    </source>
</evidence>
<proteinExistence type="predicted"/>
<reference evidence="1 2" key="1">
    <citation type="journal article" date="2019" name="Commun. Biol.">
        <title>The bagworm genome reveals a unique fibroin gene that provides high tensile strength.</title>
        <authorList>
            <person name="Kono N."/>
            <person name="Nakamura H."/>
            <person name="Ohtoshi R."/>
            <person name="Tomita M."/>
            <person name="Numata K."/>
            <person name="Arakawa K."/>
        </authorList>
    </citation>
    <scope>NUCLEOTIDE SEQUENCE [LARGE SCALE GENOMIC DNA]</scope>
</reference>
<evidence type="ECO:0000313" key="1">
    <source>
        <dbReference type="EMBL" id="GBP72467.1"/>
    </source>
</evidence>
<keyword evidence="2" id="KW-1185">Reference proteome</keyword>